<dbReference type="Proteomes" id="UP001448614">
    <property type="component" value="Unassembled WGS sequence"/>
</dbReference>
<keyword evidence="2" id="KW-0472">Membrane</keyword>
<feature type="compositionally biased region" description="Low complexity" evidence="1">
    <location>
        <begin position="379"/>
        <end position="416"/>
    </location>
</feature>
<keyword evidence="2" id="KW-1133">Transmembrane helix</keyword>
<evidence type="ECO:0000256" key="1">
    <source>
        <dbReference type="SAM" id="MobiDB-lite"/>
    </source>
</evidence>
<reference evidence="4 5" key="1">
    <citation type="journal article" date="2024" name="Appl. Microbiol. Biotechnol.">
        <title>Biosynthetic gene clusters with biotechnological applications in novel Antarctic isolates from Actinomycetota.</title>
        <authorList>
            <person name="Bruna P."/>
            <person name="Nunez-Montero K."/>
            <person name="Contreras M.J."/>
            <person name="Leal K."/>
            <person name="Garcia M."/>
            <person name="Abanto M."/>
            <person name="Barrientos L."/>
        </authorList>
    </citation>
    <scope>NUCLEOTIDE SEQUENCE [LARGE SCALE GENOMIC DNA]</scope>
    <source>
        <strain evidence="4 5">Se16.17</strain>
    </source>
</reference>
<proteinExistence type="predicted"/>
<evidence type="ECO:0000313" key="4">
    <source>
        <dbReference type="EMBL" id="MEO3943668.1"/>
    </source>
</evidence>
<feature type="region of interest" description="Disordered" evidence="1">
    <location>
        <begin position="367"/>
        <end position="424"/>
    </location>
</feature>
<dbReference type="Gene3D" id="1.20.1260.10">
    <property type="match status" value="1"/>
</dbReference>
<dbReference type="EMBL" id="JBBMFV010000004">
    <property type="protein sequence ID" value="MEO3943668.1"/>
    <property type="molecule type" value="Genomic_DNA"/>
</dbReference>
<organism evidence="4 5">
    <name type="scientific">Paenarthrobacter nicotinovorans</name>
    <name type="common">Arthrobacter nicotinovorans</name>
    <dbReference type="NCBI Taxonomy" id="29320"/>
    <lineage>
        <taxon>Bacteria</taxon>
        <taxon>Bacillati</taxon>
        <taxon>Actinomycetota</taxon>
        <taxon>Actinomycetes</taxon>
        <taxon>Micrococcales</taxon>
        <taxon>Micrococcaceae</taxon>
        <taxon>Paenarthrobacter</taxon>
    </lineage>
</organism>
<dbReference type="Pfam" id="PF14530">
    <property type="entry name" value="DUF4439"/>
    <property type="match status" value="1"/>
</dbReference>
<comment type="caution">
    <text evidence="4">The sequence shown here is derived from an EMBL/GenBank/DDBJ whole genome shotgun (WGS) entry which is preliminary data.</text>
</comment>
<name>A0ABV0GYD2_PAENI</name>
<dbReference type="RefSeq" id="WP_347783551.1">
    <property type="nucleotide sequence ID" value="NZ_JBBMFV010000004.1"/>
</dbReference>
<protein>
    <submittedName>
        <fullName evidence="4">DUF4439 domain-containing protein</fullName>
    </submittedName>
</protein>
<dbReference type="InterPro" id="IPR012347">
    <property type="entry name" value="Ferritin-like"/>
</dbReference>
<evidence type="ECO:0000259" key="3">
    <source>
        <dbReference type="Pfam" id="PF14530"/>
    </source>
</evidence>
<gene>
    <name evidence="4" type="ORF">V3C41_21600</name>
</gene>
<feature type="compositionally biased region" description="Low complexity" evidence="1">
    <location>
        <begin position="203"/>
        <end position="232"/>
    </location>
</feature>
<sequence>MTTSLTIFPGTWCTDFAAHVTPWSVVNGETSEQRRTPPWGRVLLIALVALLVAGTGIVLIPRDSGTPPVVPFSETARARALEDTLRLRESAAALPPQGASDASRAALADAVTLLTTQAQALLVVPEATPTGPPVSPEATAGSSTRAAFIAELGASGTQRLADARESDGGIARLLAAVGSAQVLEAEKLAGAWELPVPTPPASQAPAATPSAATPPAASCPSASPTPEPESATTDTALAATVRMHQEAVYAYQVALKRLDAAAARTAVKALADHEVLLQQVEALTRANCGDVPATEAGYRLPGQFTKDPASALAALETSALPVLGDLVALSTAETRAWAVDGLLAAARRSLGWGADVPALPGLALDAGDLPPLPAPGPASGPASSTSTPSTSTAGTNTPSTSTPSTTTPGTNTPGTSKDVPSRAG</sequence>
<keyword evidence="5" id="KW-1185">Reference proteome</keyword>
<feature type="region of interest" description="Disordered" evidence="1">
    <location>
        <begin position="194"/>
        <end position="232"/>
    </location>
</feature>
<evidence type="ECO:0000256" key="2">
    <source>
        <dbReference type="SAM" id="Phobius"/>
    </source>
</evidence>
<accession>A0ABV0GYD2</accession>
<feature type="domain" description="DUF4439" evidence="3">
    <location>
        <begin position="236"/>
        <end position="363"/>
    </location>
</feature>
<dbReference type="InterPro" id="IPR029447">
    <property type="entry name" value="DUF4439"/>
</dbReference>
<dbReference type="InterPro" id="IPR009078">
    <property type="entry name" value="Ferritin-like_SF"/>
</dbReference>
<evidence type="ECO:0000313" key="5">
    <source>
        <dbReference type="Proteomes" id="UP001448614"/>
    </source>
</evidence>
<keyword evidence="2" id="KW-0812">Transmembrane</keyword>
<feature type="transmembrane region" description="Helical" evidence="2">
    <location>
        <begin position="42"/>
        <end position="60"/>
    </location>
</feature>
<dbReference type="SUPFAM" id="SSF47240">
    <property type="entry name" value="Ferritin-like"/>
    <property type="match status" value="1"/>
</dbReference>